<gene>
    <name evidence="2" type="ORF">K6Q96_24815</name>
</gene>
<feature type="compositionally biased region" description="Polar residues" evidence="1">
    <location>
        <begin position="211"/>
        <end position="235"/>
    </location>
</feature>
<keyword evidence="3" id="KW-1185">Reference proteome</keyword>
<accession>A0ABY4X145</accession>
<name>A0ABY4X145_9GAMM</name>
<evidence type="ECO:0000313" key="3">
    <source>
        <dbReference type="Proteomes" id="UP001056255"/>
    </source>
</evidence>
<feature type="region of interest" description="Disordered" evidence="1">
    <location>
        <begin position="211"/>
        <end position="251"/>
    </location>
</feature>
<evidence type="ECO:0000313" key="2">
    <source>
        <dbReference type="EMBL" id="USH04925.1"/>
    </source>
</evidence>
<dbReference type="EMBL" id="CP082276">
    <property type="protein sequence ID" value="USH04925.1"/>
    <property type="molecule type" value="Genomic_DNA"/>
</dbReference>
<proteinExistence type="predicted"/>
<organism evidence="2 3">
    <name type="scientific">Grimontia kaedaensis</name>
    <dbReference type="NCBI Taxonomy" id="2872157"/>
    <lineage>
        <taxon>Bacteria</taxon>
        <taxon>Pseudomonadati</taxon>
        <taxon>Pseudomonadota</taxon>
        <taxon>Gammaproteobacteria</taxon>
        <taxon>Vibrionales</taxon>
        <taxon>Vibrionaceae</taxon>
        <taxon>Grimontia</taxon>
    </lineage>
</organism>
<sequence>MSQTEPMIKFDDGGNASLLRYDLPASTAFTYEQVSELVIPSKFKRKKSTDSTSNQEKSPKNVVPMTMMAMKAHAISPLWHAVLANETDEKINEQLIQPAPVNDVIEDTSIQNEAIVQTAVQPLDYVINKYGMAQVQNMLENGYVIDSYVGISGIPNYDLYLPNLTSVPTIRLVEKITVRNYLGDYGAGRVVDSFSLLPGEEVELSIRSFEQTKTNRSETQSILDAHSSDTQSELTESLDRESKTEFSEDTQDKWRLEGRTDYRMKTSAKVDIPVVGSGGGENELKVSVSGGYETQTNTHRANTQKTAESALKKHIDKVNAKREVNVQVDRSSSHTEENEFSEKRTIRNINVSRTLNFVARQMNQEYLSTFALTGAYLEVDYGTPASIKRYELYELDAFFEDCIADQHYREDVTKVLYRMLASIRDHQGNTRSLIKQEHIKTPEKKALLSVDHQVTTPVSEIGGKLIDVPGIVLAVNQNILQTSGVVVEALLGQSNALDPYSMGLQANEVRRRELENSGRKLKTHLINALIDIANQPEHKENAIAAISALQTIHNDCCEEEKGDSE</sequence>
<dbReference type="RefSeq" id="WP_251881206.1">
    <property type="nucleotide sequence ID" value="NZ_CP082276.1"/>
</dbReference>
<feature type="compositionally biased region" description="Basic and acidic residues" evidence="1">
    <location>
        <begin position="237"/>
        <end position="251"/>
    </location>
</feature>
<protein>
    <submittedName>
        <fullName evidence="2">Uncharacterized protein</fullName>
    </submittedName>
</protein>
<dbReference type="Proteomes" id="UP001056255">
    <property type="component" value="Chromosome II"/>
</dbReference>
<evidence type="ECO:0000256" key="1">
    <source>
        <dbReference type="SAM" id="MobiDB-lite"/>
    </source>
</evidence>
<reference evidence="2" key="1">
    <citation type="submission" date="2021-08" db="EMBL/GenBank/DDBJ databases">
        <authorList>
            <person name="Sakaguchi M."/>
            <person name="Kikuchi T."/>
            <person name="Urbanczyk H."/>
        </authorList>
    </citation>
    <scope>NUCLEOTIDE SEQUENCE</scope>
    <source>
        <strain evidence="2">020920N</strain>
    </source>
</reference>